<reference evidence="2 3" key="1">
    <citation type="journal article" date="2008" name="Int. J. Syst. Evol. Microbiol.">
        <title>Luteimonas marina sp. nov., isolated from seawater.</title>
        <authorList>
            <person name="Baik K.S."/>
            <person name="Park S.C."/>
            <person name="Kim M.S."/>
            <person name="Kim E.M."/>
            <person name="Park C."/>
            <person name="Chun J."/>
            <person name="Seong C.N."/>
        </authorList>
    </citation>
    <scope>NUCLEOTIDE SEQUENCE [LARGE SCALE GENOMIC DNA]</scope>
    <source>
        <strain evidence="2 3">FR1330</strain>
    </source>
</reference>
<accession>A0A5C5TWS8</accession>
<name>A0A5C5TWS8_9GAMM</name>
<dbReference type="RefSeq" id="WP_146388746.1">
    <property type="nucleotide sequence ID" value="NZ_VOHK01000006.1"/>
</dbReference>
<gene>
    <name evidence="2" type="ORF">FQY83_14805</name>
</gene>
<dbReference type="OrthoDB" id="6049335at2"/>
<sequence>MKRALDPHIANLRSQLDASPWLVWALALIVLLALFFLAQGLETLRAKAQDNAIDAEVKLRQIQALQGQDVWMEREKESAELLANLRAEIPIVSTPGLAQASFQSWLNDLSASASGASNSRVNVDSAATVEGMPGLIRVSGTLSAGMPPRQALNIVRLIESSTNLVLIETLDIRNDANKILTVRVNAYYQLPAGEQAP</sequence>
<dbReference type="EMBL" id="VOHK01000006">
    <property type="protein sequence ID" value="TWT18643.1"/>
    <property type="molecule type" value="Genomic_DNA"/>
</dbReference>
<comment type="caution">
    <text evidence="2">The sequence shown here is derived from an EMBL/GenBank/DDBJ whole genome shotgun (WGS) entry which is preliminary data.</text>
</comment>
<evidence type="ECO:0000313" key="3">
    <source>
        <dbReference type="Proteomes" id="UP000319980"/>
    </source>
</evidence>
<dbReference type="AlphaFoldDB" id="A0A5C5TWS8"/>
<evidence type="ECO:0000256" key="1">
    <source>
        <dbReference type="SAM" id="Phobius"/>
    </source>
</evidence>
<keyword evidence="3" id="KW-1185">Reference proteome</keyword>
<dbReference type="Proteomes" id="UP000319980">
    <property type="component" value="Unassembled WGS sequence"/>
</dbReference>
<feature type="transmembrane region" description="Helical" evidence="1">
    <location>
        <begin position="21"/>
        <end position="41"/>
    </location>
</feature>
<evidence type="ECO:0000313" key="2">
    <source>
        <dbReference type="EMBL" id="TWT18643.1"/>
    </source>
</evidence>
<keyword evidence="1" id="KW-1133">Transmembrane helix</keyword>
<keyword evidence="1" id="KW-0812">Transmembrane</keyword>
<proteinExistence type="predicted"/>
<protein>
    <submittedName>
        <fullName evidence="2">Uncharacterized protein</fullName>
    </submittedName>
</protein>
<organism evidence="2 3">
    <name type="scientific">Luteimonas marina</name>
    <dbReference type="NCBI Taxonomy" id="488485"/>
    <lineage>
        <taxon>Bacteria</taxon>
        <taxon>Pseudomonadati</taxon>
        <taxon>Pseudomonadota</taxon>
        <taxon>Gammaproteobacteria</taxon>
        <taxon>Lysobacterales</taxon>
        <taxon>Lysobacteraceae</taxon>
        <taxon>Luteimonas</taxon>
    </lineage>
</organism>
<keyword evidence="1" id="KW-0472">Membrane</keyword>